<dbReference type="SUPFAM" id="SSF55874">
    <property type="entry name" value="ATPase domain of HSP90 chaperone/DNA topoisomerase II/histidine kinase"/>
    <property type="match status" value="1"/>
</dbReference>
<evidence type="ECO:0000259" key="15">
    <source>
        <dbReference type="PROSITE" id="PS50109"/>
    </source>
</evidence>
<dbReference type="InterPro" id="IPR004358">
    <property type="entry name" value="Sig_transdc_His_kin-like_C"/>
</dbReference>
<dbReference type="Pfam" id="PF02518">
    <property type="entry name" value="HATPase_c"/>
    <property type="match status" value="1"/>
</dbReference>
<dbReference type="InterPro" id="IPR036890">
    <property type="entry name" value="HATPase_C_sf"/>
</dbReference>
<comment type="subcellular location">
    <subcellularLocation>
        <location evidence="2">Cell membrane</location>
        <topology evidence="2">Multi-pass membrane protein</topology>
    </subcellularLocation>
</comment>
<comment type="caution">
    <text evidence="16">The sequence shown here is derived from an EMBL/GenBank/DDBJ whole genome shotgun (WGS) entry which is preliminary data.</text>
</comment>
<keyword evidence="7 14" id="KW-0812">Transmembrane</keyword>
<evidence type="ECO:0000256" key="10">
    <source>
        <dbReference type="ARBA" id="ARBA00022840"/>
    </source>
</evidence>
<dbReference type="NCBIfam" id="NF008298">
    <property type="entry name" value="PRK11086.1"/>
    <property type="match status" value="1"/>
</dbReference>
<keyword evidence="5" id="KW-0597">Phosphoprotein</keyword>
<comment type="catalytic activity">
    <reaction evidence="1">
        <text>ATP + protein L-histidine = ADP + protein N-phospho-L-histidine.</text>
        <dbReference type="EC" id="2.7.13.3"/>
    </reaction>
</comment>
<dbReference type="Pfam" id="PF17203">
    <property type="entry name" value="sCache_3_2"/>
    <property type="match status" value="1"/>
</dbReference>
<evidence type="ECO:0000313" key="17">
    <source>
        <dbReference type="Proteomes" id="UP000623967"/>
    </source>
</evidence>
<keyword evidence="4" id="KW-1003">Cell membrane</keyword>
<keyword evidence="13 14" id="KW-0472">Membrane</keyword>
<dbReference type="Pfam" id="PF14689">
    <property type="entry name" value="SPOB_a"/>
    <property type="match status" value="1"/>
</dbReference>
<evidence type="ECO:0000256" key="1">
    <source>
        <dbReference type="ARBA" id="ARBA00000085"/>
    </source>
</evidence>
<dbReference type="GO" id="GO:0004673">
    <property type="term" value="F:protein histidine kinase activity"/>
    <property type="evidence" value="ECO:0007669"/>
    <property type="project" value="UniProtKB-EC"/>
</dbReference>
<keyword evidence="6 16" id="KW-0808">Transferase</keyword>
<keyword evidence="8" id="KW-0547">Nucleotide-binding</keyword>
<dbReference type="EC" id="2.7.13.3" evidence="3"/>
<dbReference type="EMBL" id="JAESWB010000168">
    <property type="protein sequence ID" value="MBL4952995.1"/>
    <property type="molecule type" value="Genomic_DNA"/>
</dbReference>
<feature type="transmembrane region" description="Helical" evidence="14">
    <location>
        <begin position="12"/>
        <end position="35"/>
    </location>
</feature>
<dbReference type="Proteomes" id="UP000623967">
    <property type="component" value="Unassembled WGS sequence"/>
</dbReference>
<organism evidence="16 17">
    <name type="scientific">Neobacillus paridis</name>
    <dbReference type="NCBI Taxonomy" id="2803862"/>
    <lineage>
        <taxon>Bacteria</taxon>
        <taxon>Bacillati</taxon>
        <taxon>Bacillota</taxon>
        <taxon>Bacilli</taxon>
        <taxon>Bacillales</taxon>
        <taxon>Bacillaceae</taxon>
        <taxon>Neobacillus</taxon>
    </lineage>
</organism>
<proteinExistence type="predicted"/>
<dbReference type="InterPro" id="IPR003594">
    <property type="entry name" value="HATPase_dom"/>
</dbReference>
<keyword evidence="10" id="KW-0067">ATP-binding</keyword>
<dbReference type="SUPFAM" id="SSF55785">
    <property type="entry name" value="PYP-like sensor domain (PAS domain)"/>
    <property type="match status" value="1"/>
</dbReference>
<evidence type="ECO:0000256" key="7">
    <source>
        <dbReference type="ARBA" id="ARBA00022692"/>
    </source>
</evidence>
<dbReference type="Gene3D" id="3.30.450.20">
    <property type="entry name" value="PAS domain"/>
    <property type="match status" value="2"/>
</dbReference>
<evidence type="ECO:0000256" key="4">
    <source>
        <dbReference type="ARBA" id="ARBA00022475"/>
    </source>
</evidence>
<feature type="transmembrane region" description="Helical" evidence="14">
    <location>
        <begin position="173"/>
        <end position="193"/>
    </location>
</feature>
<keyword evidence="17" id="KW-1185">Reference proteome</keyword>
<feature type="domain" description="Histidine kinase" evidence="15">
    <location>
        <begin position="428"/>
        <end position="528"/>
    </location>
</feature>
<evidence type="ECO:0000256" key="5">
    <source>
        <dbReference type="ARBA" id="ARBA00022553"/>
    </source>
</evidence>
<dbReference type="InterPro" id="IPR033463">
    <property type="entry name" value="sCache_3"/>
</dbReference>
<evidence type="ECO:0000313" key="16">
    <source>
        <dbReference type="EMBL" id="MBL4952995.1"/>
    </source>
</evidence>
<evidence type="ECO:0000256" key="9">
    <source>
        <dbReference type="ARBA" id="ARBA00022777"/>
    </source>
</evidence>
<dbReference type="InterPro" id="IPR013767">
    <property type="entry name" value="PAS_fold"/>
</dbReference>
<dbReference type="PROSITE" id="PS50109">
    <property type="entry name" value="HIS_KIN"/>
    <property type="match status" value="1"/>
</dbReference>
<dbReference type="InterPro" id="IPR016120">
    <property type="entry name" value="Sig_transdc_His_kin_SpoOB"/>
</dbReference>
<dbReference type="Pfam" id="PF00989">
    <property type="entry name" value="PAS"/>
    <property type="match status" value="1"/>
</dbReference>
<dbReference type="SUPFAM" id="SSF55890">
    <property type="entry name" value="Sporulation response regulatory protein Spo0B"/>
    <property type="match status" value="1"/>
</dbReference>
<dbReference type="InterPro" id="IPR039506">
    <property type="entry name" value="SPOB_a"/>
</dbReference>
<reference evidence="16 17" key="1">
    <citation type="submission" date="2021-01" db="EMBL/GenBank/DDBJ databases">
        <title>Genome public.</title>
        <authorList>
            <person name="Liu C."/>
            <person name="Sun Q."/>
        </authorList>
    </citation>
    <scope>NUCLEOTIDE SEQUENCE [LARGE SCALE GENOMIC DNA]</scope>
    <source>
        <strain evidence="16 17">YIM B02564</strain>
    </source>
</reference>
<dbReference type="PRINTS" id="PR00344">
    <property type="entry name" value="BCTRLSENSOR"/>
</dbReference>
<dbReference type="PANTHER" id="PTHR43547">
    <property type="entry name" value="TWO-COMPONENT HISTIDINE KINASE"/>
    <property type="match status" value="1"/>
</dbReference>
<dbReference type="PANTHER" id="PTHR43547:SF10">
    <property type="entry name" value="SENSOR HISTIDINE KINASE DCUS"/>
    <property type="match status" value="1"/>
</dbReference>
<evidence type="ECO:0000256" key="8">
    <source>
        <dbReference type="ARBA" id="ARBA00022741"/>
    </source>
</evidence>
<sequence>MRRYRITLQTTITLLVCLVVILSLLVTDLLISNWISDRIEKTQAEKATDISRMVARSPIVVNGLRNPQAEKDIQPFATEIKQATHVRFIVVMDMNGIRKSHPNSNEIGKHFVGGDEGPVLQGKEHISIAKGTLGMSLRSFTPVYDSNHKQIGAVAVGISLEQVHKAIAQGRKYIYIGVTVGLVVGILGALFLARKIKQILFGLEPSQIAKLLEERSAMLQSTREGILAVDQNGIITLVNTEGSRLLQKAGFQASPLGKKLEDYMPNIQLDAVLKQGESLLDQVHELKGITIIANKVPVKVKDRIVGAVTTFREKTEIKELAEQLTGVKLYAEALRTQAHEFMNKLHAISGLIQMKDYEAVASYISKVADQQQNEVEFVVSRFKDPVLAGFILGKFSYARENDCEFIIEGEGSVPKPGQSEVTHEVITILGNLIDNALDAVQGRPVKKVILRFDYYEEILVIEVHDTGGGISKDIEAQLFLKGTSTKGPNRGHGLYLVRQSLDKINGHIEVHSKQGSGTTFIVTIPYKKSGSV</sequence>
<dbReference type="InterPro" id="IPR035965">
    <property type="entry name" value="PAS-like_dom_sf"/>
</dbReference>
<gene>
    <name evidence="16" type="primary">dcuS</name>
    <name evidence="16" type="ORF">JK635_12305</name>
</gene>
<dbReference type="SMART" id="SM00387">
    <property type="entry name" value="HATPase_c"/>
    <property type="match status" value="1"/>
</dbReference>
<evidence type="ECO:0000256" key="11">
    <source>
        <dbReference type="ARBA" id="ARBA00022989"/>
    </source>
</evidence>
<name>A0ABS1TSW2_9BACI</name>
<dbReference type="InterPro" id="IPR005467">
    <property type="entry name" value="His_kinase_dom"/>
</dbReference>
<dbReference type="SUPFAM" id="SSF103190">
    <property type="entry name" value="Sensory domain-like"/>
    <property type="match status" value="1"/>
</dbReference>
<keyword evidence="11 14" id="KW-1133">Transmembrane helix</keyword>
<protein>
    <recommendedName>
        <fullName evidence="3">histidine kinase</fullName>
        <ecNumber evidence="3">2.7.13.3</ecNumber>
    </recommendedName>
</protein>
<evidence type="ECO:0000256" key="2">
    <source>
        <dbReference type="ARBA" id="ARBA00004651"/>
    </source>
</evidence>
<evidence type="ECO:0000256" key="12">
    <source>
        <dbReference type="ARBA" id="ARBA00023012"/>
    </source>
</evidence>
<dbReference type="Gene3D" id="1.10.287.130">
    <property type="match status" value="1"/>
</dbReference>
<evidence type="ECO:0000256" key="6">
    <source>
        <dbReference type="ARBA" id="ARBA00022679"/>
    </source>
</evidence>
<dbReference type="Gene3D" id="3.30.565.10">
    <property type="entry name" value="Histidine kinase-like ATPase, C-terminal domain"/>
    <property type="match status" value="1"/>
</dbReference>
<evidence type="ECO:0000256" key="14">
    <source>
        <dbReference type="SAM" id="Phobius"/>
    </source>
</evidence>
<evidence type="ECO:0000256" key="13">
    <source>
        <dbReference type="ARBA" id="ARBA00023136"/>
    </source>
</evidence>
<evidence type="ECO:0000256" key="3">
    <source>
        <dbReference type="ARBA" id="ARBA00012438"/>
    </source>
</evidence>
<dbReference type="InterPro" id="IPR029151">
    <property type="entry name" value="Sensor-like_sf"/>
</dbReference>
<keyword evidence="12" id="KW-0902">Two-component regulatory system</keyword>
<accession>A0ABS1TSW2</accession>
<keyword evidence="9 16" id="KW-0418">Kinase</keyword>